<protein>
    <recommendedName>
        <fullName evidence="1">Alpha/beta hydrolase domain-containing protein</fullName>
    </recommendedName>
</protein>
<organism evidence="2 3">
    <name type="scientific">Galbitalea soli</name>
    <dbReference type="NCBI Taxonomy" id="1268042"/>
    <lineage>
        <taxon>Bacteria</taxon>
        <taxon>Bacillati</taxon>
        <taxon>Actinomycetota</taxon>
        <taxon>Actinomycetes</taxon>
        <taxon>Micrococcales</taxon>
        <taxon>Microbacteriaceae</taxon>
        <taxon>Galbitalea</taxon>
    </lineage>
</organism>
<dbReference type="InterPro" id="IPR045394">
    <property type="entry name" value="Abhydrolase_dom"/>
</dbReference>
<comment type="caution">
    <text evidence="2">The sequence shown here is derived from an EMBL/GenBank/DDBJ whole genome shotgun (WGS) entry which is preliminary data.</text>
</comment>
<feature type="domain" description="Alpha/beta hydrolase" evidence="1">
    <location>
        <begin position="68"/>
        <end position="489"/>
    </location>
</feature>
<accession>A0A7C9TRJ8</accession>
<sequence length="500" mass="52778">MEKRIINRVAGGHRAATAAVLAAALVGTMLSSVAIESASAASPRTSRASSTASSPAATLTAVNVPGTTALGAAAVDLAHYGYTEREYYADGKANRYRGAVAGALQTASVIDGNWPYRTRVLVRTPKPGHFNGTLIVEWTNVTIGVDADFVFAEAHDDLLRQGYAYAVVSAQNVGVNRLKTWSSARYGSLSLAASNVDPQTGGNIDNCGPIACSGDPLSWDVFSQVAAALKANPGRNPLLPGLKVRDVIATGQSQSAFRISTYYNTIQPLANVFDGFVAWDRAGAERTDLAVPEVSVNSEGLSGLAPTFPTSTYTRAWEVAGSTHGSLYAAQYVDAMFNRDKSLIGPNGQPESFTQWVEPSCAVLPPFSTVPNGLVVSAALDSVKKWIEFGKPAPPTILFTRDANGQFVRDANGMIEGGVRLSQFVAPTADQSAFNGTAFPCLVSGYHHFYTPQELEQRYGTSRNYVTQVAQAMFAAARGGYVLPYDAVAATLAATKVAIG</sequence>
<dbReference type="AlphaFoldDB" id="A0A7C9TRJ8"/>
<proteinExistence type="predicted"/>
<dbReference type="Proteomes" id="UP000479756">
    <property type="component" value="Unassembled WGS sequence"/>
</dbReference>
<reference evidence="2 3" key="1">
    <citation type="journal article" date="2014" name="Int. J. Syst. Evol. Microbiol.">
        <title>Description of Galbitalea soli gen. nov., sp. nov., and Frondihabitans sucicola sp. nov.</title>
        <authorList>
            <person name="Kim S.J."/>
            <person name="Lim J.M."/>
            <person name="Ahn J.H."/>
            <person name="Weon H.Y."/>
            <person name="Hamada M."/>
            <person name="Suzuki K."/>
            <person name="Ahn T.Y."/>
            <person name="Kwon S.W."/>
        </authorList>
    </citation>
    <scope>NUCLEOTIDE SEQUENCE [LARGE SCALE GENOMIC DNA]</scope>
    <source>
        <strain evidence="2 3">NBRC 108727</strain>
    </source>
</reference>
<name>A0A7C9TRJ8_9MICO</name>
<dbReference type="Pfam" id="PF20091">
    <property type="entry name" value="Abhydrolase_10"/>
    <property type="match status" value="1"/>
</dbReference>
<keyword evidence="3" id="KW-1185">Reference proteome</keyword>
<evidence type="ECO:0000313" key="3">
    <source>
        <dbReference type="Proteomes" id="UP000479756"/>
    </source>
</evidence>
<evidence type="ECO:0000313" key="2">
    <source>
        <dbReference type="EMBL" id="NEM91063.1"/>
    </source>
</evidence>
<dbReference type="EMBL" id="JAAGWZ010000002">
    <property type="protein sequence ID" value="NEM91063.1"/>
    <property type="molecule type" value="Genomic_DNA"/>
</dbReference>
<dbReference type="RefSeq" id="WP_163472752.1">
    <property type="nucleotide sequence ID" value="NZ_JAAGWZ010000002.1"/>
</dbReference>
<evidence type="ECO:0000259" key="1">
    <source>
        <dbReference type="Pfam" id="PF20091"/>
    </source>
</evidence>
<gene>
    <name evidence="2" type="ORF">G3T37_06810</name>
</gene>